<dbReference type="CDD" id="cd08646">
    <property type="entry name" value="FMT_core_Met-tRNA-FMT_N"/>
    <property type="match status" value="1"/>
</dbReference>
<dbReference type="GO" id="GO:0004479">
    <property type="term" value="F:methionyl-tRNA formyltransferase activity"/>
    <property type="evidence" value="ECO:0007669"/>
    <property type="project" value="UniProtKB-EC"/>
</dbReference>
<accession>A0A1V5SG62</accession>
<dbReference type="InterPro" id="IPR002376">
    <property type="entry name" value="Formyl_transf_N"/>
</dbReference>
<proteinExistence type="predicted"/>
<dbReference type="InterPro" id="IPR036477">
    <property type="entry name" value="Formyl_transf_N_sf"/>
</dbReference>
<evidence type="ECO:0000259" key="2">
    <source>
        <dbReference type="Pfam" id="PF00551"/>
    </source>
</evidence>
<dbReference type="Proteomes" id="UP000485367">
    <property type="component" value="Unassembled WGS sequence"/>
</dbReference>
<protein>
    <recommendedName>
        <fullName evidence="1">methionyl-tRNA formyltransferase</fullName>
        <ecNumber evidence="1">2.1.2.9</ecNumber>
    </recommendedName>
</protein>
<name>A0A1V5SG62_9BACT</name>
<organism evidence="3">
    <name type="scientific">candidate division WS2 bacterium ADurb.Bin280</name>
    <dbReference type="NCBI Taxonomy" id="1852829"/>
    <lineage>
        <taxon>Bacteria</taxon>
        <taxon>candidate division WS2</taxon>
    </lineage>
</organism>
<dbReference type="SUPFAM" id="SSF50486">
    <property type="entry name" value="FMT C-terminal domain-like"/>
    <property type="match status" value="1"/>
</dbReference>
<evidence type="ECO:0000313" key="3">
    <source>
        <dbReference type="EMBL" id="OQA53284.1"/>
    </source>
</evidence>
<dbReference type="EC" id="2.1.2.9" evidence="1"/>
<keyword evidence="3" id="KW-0808">Transferase</keyword>
<feature type="domain" description="Formyl transferase N-terminal" evidence="2">
    <location>
        <begin position="5"/>
        <end position="175"/>
    </location>
</feature>
<dbReference type="EMBL" id="MWBO01000006">
    <property type="protein sequence ID" value="OQA53284.1"/>
    <property type="molecule type" value="Genomic_DNA"/>
</dbReference>
<reference evidence="3" key="1">
    <citation type="submission" date="2017-02" db="EMBL/GenBank/DDBJ databases">
        <title>Delving into the versatile metabolic prowess of the omnipresent phylum Bacteroidetes.</title>
        <authorList>
            <person name="Nobu M.K."/>
            <person name="Mei R."/>
            <person name="Narihiro T."/>
            <person name="Kuroda K."/>
            <person name="Liu W.-T."/>
        </authorList>
    </citation>
    <scope>NUCLEOTIDE SEQUENCE</scope>
    <source>
        <strain evidence="3">ADurb.Bin280</strain>
    </source>
</reference>
<sequence>MIVFSSDSDFLTIKNILEKNSFKIDLLVSEPPKPSGRGQKLKKNIAHLTAEQSKIITLTPQELDQLSREKIKRALDSSSDKMGFVFSYGKIITKDIIDLFEGKLVNLHPSLLPAYRGATPIQSAILNRDPRTGYSLIKLSQRMDAGDIFYQKSFEITPNDNYQTVFEKIIDDFEKNGIEVLHDISTDEATAMTQDEDKATYTKKIKKADGQILQNIDSPESALAKINAFSRWPKAFFILDGTRLIIHQASIENDKLVLEKVQREGQKTMPFADFKRGNARLLTFLPDFVKI</sequence>
<gene>
    <name evidence="3" type="primary">fmt</name>
    <name evidence="3" type="ORF">BWY43_00055</name>
</gene>
<dbReference type="PANTHER" id="PTHR11138">
    <property type="entry name" value="METHIONYL-TRNA FORMYLTRANSFERASE"/>
    <property type="match status" value="1"/>
</dbReference>
<dbReference type="Gene3D" id="3.40.50.12230">
    <property type="match status" value="1"/>
</dbReference>
<dbReference type="Pfam" id="PF00551">
    <property type="entry name" value="Formyl_trans_N"/>
    <property type="match status" value="1"/>
</dbReference>
<dbReference type="InterPro" id="IPR011034">
    <property type="entry name" value="Formyl_transferase-like_C_sf"/>
</dbReference>
<dbReference type="SUPFAM" id="SSF53328">
    <property type="entry name" value="Formyltransferase"/>
    <property type="match status" value="1"/>
</dbReference>
<comment type="caution">
    <text evidence="3">The sequence shown here is derived from an EMBL/GenBank/DDBJ whole genome shotgun (WGS) entry which is preliminary data.</text>
</comment>
<dbReference type="PANTHER" id="PTHR11138:SF5">
    <property type="entry name" value="METHIONYL-TRNA FORMYLTRANSFERASE, MITOCHONDRIAL"/>
    <property type="match status" value="1"/>
</dbReference>
<dbReference type="AlphaFoldDB" id="A0A1V5SG62"/>
<evidence type="ECO:0000256" key="1">
    <source>
        <dbReference type="ARBA" id="ARBA00012261"/>
    </source>
</evidence>
<dbReference type="InterPro" id="IPR041711">
    <property type="entry name" value="Met-tRNA-FMT_N"/>
</dbReference>